<dbReference type="PROSITE" id="PS51375">
    <property type="entry name" value="PPR"/>
    <property type="match status" value="1"/>
</dbReference>
<feature type="repeat" description="PPR" evidence="3">
    <location>
        <begin position="151"/>
        <end position="185"/>
    </location>
</feature>
<dbReference type="AlphaFoldDB" id="A0A2G5CJ81"/>
<dbReference type="InterPro" id="IPR002885">
    <property type="entry name" value="PPR_rpt"/>
</dbReference>
<dbReference type="InterPro" id="IPR050667">
    <property type="entry name" value="PPR-containing_protein"/>
</dbReference>
<evidence type="ECO:0000256" key="3">
    <source>
        <dbReference type="PROSITE-ProRule" id="PRU00708"/>
    </source>
</evidence>
<dbReference type="EMBL" id="KZ305068">
    <property type="protein sequence ID" value="PIA31318.1"/>
    <property type="molecule type" value="Genomic_DNA"/>
</dbReference>
<dbReference type="STRING" id="218851.A0A2G5CJ81"/>
<evidence type="ECO:0000256" key="1">
    <source>
        <dbReference type="ARBA" id="ARBA00007626"/>
    </source>
</evidence>
<evidence type="ECO:0000313" key="5">
    <source>
        <dbReference type="Proteomes" id="UP000230069"/>
    </source>
</evidence>
<dbReference type="NCBIfam" id="TIGR00756">
    <property type="entry name" value="PPR"/>
    <property type="match status" value="1"/>
</dbReference>
<dbReference type="FunCoup" id="A0A2G5CJ81">
    <property type="interactions" value="446"/>
</dbReference>
<organism evidence="4 5">
    <name type="scientific">Aquilegia coerulea</name>
    <name type="common">Rocky mountain columbine</name>
    <dbReference type="NCBI Taxonomy" id="218851"/>
    <lineage>
        <taxon>Eukaryota</taxon>
        <taxon>Viridiplantae</taxon>
        <taxon>Streptophyta</taxon>
        <taxon>Embryophyta</taxon>
        <taxon>Tracheophyta</taxon>
        <taxon>Spermatophyta</taxon>
        <taxon>Magnoliopsida</taxon>
        <taxon>Ranunculales</taxon>
        <taxon>Ranunculaceae</taxon>
        <taxon>Thalictroideae</taxon>
        <taxon>Aquilegia</taxon>
    </lineage>
</organism>
<dbReference type="InParanoid" id="A0A2G5CJ81"/>
<comment type="similarity">
    <text evidence="1">Belongs to the PPR family. P subfamily.</text>
</comment>
<dbReference type="InterPro" id="IPR011990">
    <property type="entry name" value="TPR-like_helical_dom_sf"/>
</dbReference>
<evidence type="ECO:0000256" key="2">
    <source>
        <dbReference type="ARBA" id="ARBA00022737"/>
    </source>
</evidence>
<reference evidence="4 5" key="1">
    <citation type="submission" date="2017-09" db="EMBL/GenBank/DDBJ databases">
        <title>WGS assembly of Aquilegia coerulea Goldsmith.</title>
        <authorList>
            <person name="Hodges S."/>
            <person name="Kramer E."/>
            <person name="Nordborg M."/>
            <person name="Tomkins J."/>
            <person name="Borevitz J."/>
            <person name="Derieg N."/>
            <person name="Yan J."/>
            <person name="Mihaltcheva S."/>
            <person name="Hayes R.D."/>
            <person name="Rokhsar D."/>
        </authorList>
    </citation>
    <scope>NUCLEOTIDE SEQUENCE [LARGE SCALE GENOMIC DNA]</scope>
    <source>
        <strain evidence="5">cv. Goldsmith</strain>
    </source>
</reference>
<proteinExistence type="inferred from homology"/>
<evidence type="ECO:0008006" key="6">
    <source>
        <dbReference type="Google" id="ProtNLM"/>
    </source>
</evidence>
<evidence type="ECO:0000313" key="4">
    <source>
        <dbReference type="EMBL" id="PIA31318.1"/>
    </source>
</evidence>
<name>A0A2G5CJ81_AQUCA</name>
<dbReference type="PANTHER" id="PTHR47939">
    <property type="entry name" value="MEMBRANE-ASSOCIATED SALT-INDUCIBLE PROTEIN-LIKE"/>
    <property type="match status" value="1"/>
</dbReference>
<dbReference type="Gene3D" id="1.25.40.10">
    <property type="entry name" value="Tetratricopeptide repeat domain"/>
    <property type="match status" value="1"/>
</dbReference>
<keyword evidence="5" id="KW-1185">Reference proteome</keyword>
<dbReference type="OrthoDB" id="1911783at2759"/>
<accession>A0A2G5CJ81</accession>
<dbReference type="PANTHER" id="PTHR47939:SF13">
    <property type="entry name" value="OS03G0201400 PROTEIN"/>
    <property type="match status" value="1"/>
</dbReference>
<dbReference type="Pfam" id="PF13041">
    <property type="entry name" value="PPR_2"/>
    <property type="match status" value="1"/>
</dbReference>
<sequence length="323" mass="36252">MAMKTLISSSFSKTLETSIKSAIQTKSYNQIPNLLNSIQNPNPNIFNFLSSYPQSQKTQIIDEILQSFIHIHPRSLPQLTYSLLLSHILQNPNPFPLSLAILQGTLRSGCFPVKQTHLSLSSTWINYRGECSNNTVTGILSGMKNIGYKPDLGTCNYLLLSLCAVDQIDESVRVLEEMGNVGCEPDSESYGIVIGWMCELRMVNDAIELVKKMGRVETRVELREGVVVKLLAAIRANGEIKRAVEMIGFLDKSGFWVGFDGYEIVVKGCLEKKEFVLGGKLVMEMLEKGFIPHIRIRQRVLEGLVSIDEYKFACMIRQKLVNI</sequence>
<keyword evidence="2" id="KW-0677">Repeat</keyword>
<dbReference type="Proteomes" id="UP000230069">
    <property type="component" value="Unassembled WGS sequence"/>
</dbReference>
<protein>
    <recommendedName>
        <fullName evidence="6">Pentacotripeptide-repeat region of PRORP domain-containing protein</fullName>
    </recommendedName>
</protein>
<gene>
    <name evidence="4" type="ORF">AQUCO_05100094v1</name>
</gene>